<evidence type="ECO:0000313" key="2">
    <source>
        <dbReference type="Proteomes" id="UP001057402"/>
    </source>
</evidence>
<accession>A0ACB9MDR8</accession>
<dbReference type="Proteomes" id="UP001057402">
    <property type="component" value="Chromosome 10"/>
</dbReference>
<protein>
    <submittedName>
        <fullName evidence="1">Uncharacterized protein</fullName>
    </submittedName>
</protein>
<organism evidence="1 2">
    <name type="scientific">Melastoma candidum</name>
    <dbReference type="NCBI Taxonomy" id="119954"/>
    <lineage>
        <taxon>Eukaryota</taxon>
        <taxon>Viridiplantae</taxon>
        <taxon>Streptophyta</taxon>
        <taxon>Embryophyta</taxon>
        <taxon>Tracheophyta</taxon>
        <taxon>Spermatophyta</taxon>
        <taxon>Magnoliopsida</taxon>
        <taxon>eudicotyledons</taxon>
        <taxon>Gunneridae</taxon>
        <taxon>Pentapetalae</taxon>
        <taxon>rosids</taxon>
        <taxon>malvids</taxon>
        <taxon>Myrtales</taxon>
        <taxon>Melastomataceae</taxon>
        <taxon>Melastomatoideae</taxon>
        <taxon>Melastomateae</taxon>
        <taxon>Melastoma</taxon>
    </lineage>
</organism>
<dbReference type="EMBL" id="CM042889">
    <property type="protein sequence ID" value="KAI4321761.1"/>
    <property type="molecule type" value="Genomic_DNA"/>
</dbReference>
<reference evidence="2" key="1">
    <citation type="journal article" date="2023" name="Front. Plant Sci.">
        <title>Chromosomal-level genome assembly of Melastoma candidum provides insights into trichome evolution.</title>
        <authorList>
            <person name="Zhong Y."/>
            <person name="Wu W."/>
            <person name="Sun C."/>
            <person name="Zou P."/>
            <person name="Liu Y."/>
            <person name="Dai S."/>
            <person name="Zhou R."/>
        </authorList>
    </citation>
    <scope>NUCLEOTIDE SEQUENCE [LARGE SCALE GENOMIC DNA]</scope>
</reference>
<gene>
    <name evidence="1" type="ORF">MLD38_035108</name>
</gene>
<evidence type="ECO:0000313" key="1">
    <source>
        <dbReference type="EMBL" id="KAI4321761.1"/>
    </source>
</evidence>
<name>A0ACB9MDR8_9MYRT</name>
<keyword evidence="2" id="KW-1185">Reference proteome</keyword>
<proteinExistence type="predicted"/>
<sequence length="166" mass="18752">MNRRLHECGCPTATPWFSDGQSIRRLLSKGFRPNISARNILLPPHRKRRVHHLALMGFGMCSQTKRPWILSLLLLGVHGRQGTRRLMQYAHGDSSTLLQRPIIAAVVCLFLEQSSPEAVPSKDEEKPLPPVETVDVNSPKEESTSLGHERKIPQKRTQACRTSSWT</sequence>
<comment type="caution">
    <text evidence="1">The sequence shown here is derived from an EMBL/GenBank/DDBJ whole genome shotgun (WGS) entry which is preliminary data.</text>
</comment>